<keyword evidence="4" id="KW-0804">Transcription</keyword>
<accession>A0ABZ0IMD0</accession>
<reference evidence="7 8" key="1">
    <citation type="journal article" date="2023" name="Microbiol. Resour. Announc.">
        <title>Complete Genome Sequence of Imperialibacter roseus strain P4T.</title>
        <authorList>
            <person name="Tizabi D.R."/>
            <person name="Bachvaroff T."/>
            <person name="Hill R.T."/>
        </authorList>
    </citation>
    <scope>NUCLEOTIDE SEQUENCE [LARGE SCALE GENOMIC DNA]</scope>
    <source>
        <strain evidence="7 8">P4T</strain>
    </source>
</reference>
<dbReference type="PANTHER" id="PTHR43133">
    <property type="entry name" value="RNA POLYMERASE ECF-TYPE SIGMA FACTO"/>
    <property type="match status" value="1"/>
</dbReference>
<dbReference type="InterPro" id="IPR013324">
    <property type="entry name" value="RNA_pol_sigma_r3/r4-like"/>
</dbReference>
<dbReference type="Pfam" id="PF04542">
    <property type="entry name" value="Sigma70_r2"/>
    <property type="match status" value="1"/>
</dbReference>
<dbReference type="Gene3D" id="1.10.1740.10">
    <property type="match status" value="1"/>
</dbReference>
<gene>
    <name evidence="7" type="ORF">RT717_18825</name>
</gene>
<protein>
    <submittedName>
        <fullName evidence="7">RNA polymerase sigma-70 factor</fullName>
    </submittedName>
</protein>
<dbReference type="InterPro" id="IPR014284">
    <property type="entry name" value="RNA_pol_sigma-70_dom"/>
</dbReference>
<dbReference type="InterPro" id="IPR036388">
    <property type="entry name" value="WH-like_DNA-bd_sf"/>
</dbReference>
<keyword evidence="2" id="KW-0805">Transcription regulation</keyword>
<dbReference type="RefSeq" id="WP_151997996.1">
    <property type="nucleotide sequence ID" value="NZ_CP136051.1"/>
</dbReference>
<feature type="domain" description="RNA polymerase sigma-70 region 2" evidence="5">
    <location>
        <begin position="27"/>
        <end position="88"/>
    </location>
</feature>
<proteinExistence type="inferred from homology"/>
<dbReference type="InterPro" id="IPR013325">
    <property type="entry name" value="RNA_pol_sigma_r2"/>
</dbReference>
<dbReference type="NCBIfam" id="TIGR02937">
    <property type="entry name" value="sigma70-ECF"/>
    <property type="match status" value="1"/>
</dbReference>
<comment type="similarity">
    <text evidence="1">Belongs to the sigma-70 factor family. ECF subfamily.</text>
</comment>
<sequence length="194" mass="22691">MKESLATIIDQLKLGDKKALDTLFYLYNKRIYHFGLSYFHNKEESEEIVQEVFLKLWFNRKSINRDGAFESYIFTIAKNTILNSLKKKIHHKAYQEYRLHVADITSNSTEDDVIYHDFEKLYEIALQVLPKKRKEIFILSRMEGLSYQQIAEKLGISVKTVETQMQLALKHFRGVLKSNTDLIVSASLFFLAAS</sequence>
<dbReference type="InterPro" id="IPR007627">
    <property type="entry name" value="RNA_pol_sigma70_r2"/>
</dbReference>
<name>A0ABZ0IMD0_9BACT</name>
<organism evidence="7 8">
    <name type="scientific">Imperialibacter roseus</name>
    <dbReference type="NCBI Taxonomy" id="1324217"/>
    <lineage>
        <taxon>Bacteria</taxon>
        <taxon>Pseudomonadati</taxon>
        <taxon>Bacteroidota</taxon>
        <taxon>Cytophagia</taxon>
        <taxon>Cytophagales</taxon>
        <taxon>Flammeovirgaceae</taxon>
        <taxon>Imperialibacter</taxon>
    </lineage>
</organism>
<dbReference type="NCBIfam" id="TIGR02985">
    <property type="entry name" value="Sig70_bacteroi1"/>
    <property type="match status" value="1"/>
</dbReference>
<dbReference type="PANTHER" id="PTHR43133:SF46">
    <property type="entry name" value="RNA POLYMERASE SIGMA-70 FACTOR ECF SUBFAMILY"/>
    <property type="match status" value="1"/>
</dbReference>
<dbReference type="Gene3D" id="1.10.10.10">
    <property type="entry name" value="Winged helix-like DNA-binding domain superfamily/Winged helix DNA-binding domain"/>
    <property type="match status" value="1"/>
</dbReference>
<dbReference type="SUPFAM" id="SSF88659">
    <property type="entry name" value="Sigma3 and sigma4 domains of RNA polymerase sigma factors"/>
    <property type="match status" value="1"/>
</dbReference>
<dbReference type="InterPro" id="IPR039425">
    <property type="entry name" value="RNA_pol_sigma-70-like"/>
</dbReference>
<evidence type="ECO:0000256" key="3">
    <source>
        <dbReference type="ARBA" id="ARBA00023082"/>
    </source>
</evidence>
<evidence type="ECO:0000313" key="7">
    <source>
        <dbReference type="EMBL" id="WOK05140.1"/>
    </source>
</evidence>
<keyword evidence="8" id="KW-1185">Reference proteome</keyword>
<dbReference type="InterPro" id="IPR014327">
    <property type="entry name" value="RNA_pol_sigma70_bacteroid"/>
</dbReference>
<dbReference type="SUPFAM" id="SSF88946">
    <property type="entry name" value="Sigma2 domain of RNA polymerase sigma factors"/>
    <property type="match status" value="1"/>
</dbReference>
<evidence type="ECO:0000313" key="8">
    <source>
        <dbReference type="Proteomes" id="UP001302349"/>
    </source>
</evidence>
<evidence type="ECO:0000256" key="2">
    <source>
        <dbReference type="ARBA" id="ARBA00023015"/>
    </source>
</evidence>
<evidence type="ECO:0000259" key="6">
    <source>
        <dbReference type="Pfam" id="PF08281"/>
    </source>
</evidence>
<evidence type="ECO:0000259" key="5">
    <source>
        <dbReference type="Pfam" id="PF04542"/>
    </source>
</evidence>
<dbReference type="Proteomes" id="UP001302349">
    <property type="component" value="Chromosome"/>
</dbReference>
<dbReference type="InterPro" id="IPR013249">
    <property type="entry name" value="RNA_pol_sigma70_r4_t2"/>
</dbReference>
<dbReference type="EMBL" id="CP136051">
    <property type="protein sequence ID" value="WOK05140.1"/>
    <property type="molecule type" value="Genomic_DNA"/>
</dbReference>
<evidence type="ECO:0000256" key="1">
    <source>
        <dbReference type="ARBA" id="ARBA00010641"/>
    </source>
</evidence>
<evidence type="ECO:0000256" key="4">
    <source>
        <dbReference type="ARBA" id="ARBA00023163"/>
    </source>
</evidence>
<dbReference type="CDD" id="cd06171">
    <property type="entry name" value="Sigma70_r4"/>
    <property type="match status" value="1"/>
</dbReference>
<keyword evidence="3" id="KW-0731">Sigma factor</keyword>
<dbReference type="Pfam" id="PF08281">
    <property type="entry name" value="Sigma70_r4_2"/>
    <property type="match status" value="1"/>
</dbReference>
<feature type="domain" description="RNA polymerase sigma factor 70 region 4 type 2" evidence="6">
    <location>
        <begin position="125"/>
        <end position="171"/>
    </location>
</feature>